<dbReference type="Gene3D" id="3.40.50.12780">
    <property type="entry name" value="N-terminal domain of ligase-like"/>
    <property type="match status" value="1"/>
</dbReference>
<name>A0A1M7D0N7_9BRAD</name>
<dbReference type="SUPFAM" id="SSF56801">
    <property type="entry name" value="Acetyl-CoA synthetase-like"/>
    <property type="match status" value="1"/>
</dbReference>
<dbReference type="InterPro" id="IPR042099">
    <property type="entry name" value="ANL_N_sf"/>
</dbReference>
<evidence type="ECO:0000259" key="2">
    <source>
        <dbReference type="Pfam" id="PF13193"/>
    </source>
</evidence>
<protein>
    <submittedName>
        <fullName evidence="3">Crotonobetaine/carnitine-CoA ligase</fullName>
    </submittedName>
</protein>
<keyword evidence="3" id="KW-0436">Ligase</keyword>
<organism evidence="3 4">
    <name type="scientific">Bradyrhizobium lablabi</name>
    <dbReference type="NCBI Taxonomy" id="722472"/>
    <lineage>
        <taxon>Bacteria</taxon>
        <taxon>Pseudomonadati</taxon>
        <taxon>Pseudomonadota</taxon>
        <taxon>Alphaproteobacteria</taxon>
        <taxon>Hyphomicrobiales</taxon>
        <taxon>Nitrobacteraceae</taxon>
        <taxon>Bradyrhizobium</taxon>
    </lineage>
</organism>
<dbReference type="GO" id="GO:0016878">
    <property type="term" value="F:acid-thiol ligase activity"/>
    <property type="evidence" value="ECO:0007669"/>
    <property type="project" value="UniProtKB-ARBA"/>
</dbReference>
<accession>A0A1M7D0N7</accession>
<dbReference type="InterPro" id="IPR050237">
    <property type="entry name" value="ATP-dep_AMP-bd_enzyme"/>
</dbReference>
<dbReference type="InterPro" id="IPR025110">
    <property type="entry name" value="AMP-bd_C"/>
</dbReference>
<feature type="domain" description="AMP-binding enzyme C-terminal" evidence="2">
    <location>
        <begin position="429"/>
        <end position="504"/>
    </location>
</feature>
<evidence type="ECO:0000259" key="1">
    <source>
        <dbReference type="Pfam" id="PF00501"/>
    </source>
</evidence>
<evidence type="ECO:0000313" key="3">
    <source>
        <dbReference type="EMBL" id="SED77504.1"/>
    </source>
</evidence>
<evidence type="ECO:0000313" key="4">
    <source>
        <dbReference type="Proteomes" id="UP000183208"/>
    </source>
</evidence>
<sequence>MSGDNKALSPADRFVLRNLVDRHARERGESVFALFSTGDQWSYARLRGNVRKVAASLQALGVKQDDFVLSWLPNGPHAIAVWFALNYIGAVYVPVNTSYRGRLLAHVIQNSGARLMVADARLADRLAEVETSGLDTLVTISGDPPPALKGIRCLNEDALSAAAGEPSDPPRAIMPWDTHAIIYTSGTTGPSKGVLSSYRHLAATTEALDTVTSEDRALVNLPIFHVGGTSGVYRMLVRGGSIALVEAFDTDTFWDTVRKTGTTTMTLLGAMIPFLMKAKPTPRDRDHGLRQAIMVPLAEDAAEFTARFGVDIYTVFNMTEISCPILSERNPGIAKTCGRVRAGFEARVVDDHDIEVPHGTVGELMVRADEPWTMNHGYNANPEATARAWRNGWFHTGDAFRRDEAGNFFFVDRMKDAIRRRGENISSFEVEVEIGAHPKVRETAVVGVPSEFGEDEVMAIVAAMPGAEIDPVDIISFLTPRLPHFMVPRYIRFMSELPKTPTQKIEKHVLRSEGITQDTWDRERAGIRLKREKLVAGDLRVGQ</sequence>
<dbReference type="InterPro" id="IPR020845">
    <property type="entry name" value="AMP-binding_CS"/>
</dbReference>
<gene>
    <name evidence="3" type="ORF">SAMN05444171_5116</name>
</gene>
<dbReference type="Proteomes" id="UP000183208">
    <property type="component" value="Unassembled WGS sequence"/>
</dbReference>
<dbReference type="RefSeq" id="WP_074831700.1">
    <property type="nucleotide sequence ID" value="NZ_FNTI01000001.1"/>
</dbReference>
<dbReference type="EMBL" id="FNTI01000001">
    <property type="protein sequence ID" value="SED77504.1"/>
    <property type="molecule type" value="Genomic_DNA"/>
</dbReference>
<dbReference type="PROSITE" id="PS00455">
    <property type="entry name" value="AMP_BINDING"/>
    <property type="match status" value="1"/>
</dbReference>
<dbReference type="OrthoDB" id="7315605at2"/>
<feature type="domain" description="AMP-dependent synthetase/ligase" evidence="1">
    <location>
        <begin position="21"/>
        <end position="369"/>
    </location>
</feature>
<reference evidence="3 4" key="1">
    <citation type="submission" date="2016-10" db="EMBL/GenBank/DDBJ databases">
        <authorList>
            <person name="de Groot N.N."/>
        </authorList>
    </citation>
    <scope>NUCLEOTIDE SEQUENCE [LARGE SCALE GENOMIC DNA]</scope>
    <source>
        <strain evidence="3 4">GAS522</strain>
    </source>
</reference>
<dbReference type="PANTHER" id="PTHR43767">
    <property type="entry name" value="LONG-CHAIN-FATTY-ACID--COA LIGASE"/>
    <property type="match status" value="1"/>
</dbReference>
<dbReference type="Gene3D" id="3.30.300.30">
    <property type="match status" value="1"/>
</dbReference>
<dbReference type="Pfam" id="PF13193">
    <property type="entry name" value="AMP-binding_C"/>
    <property type="match status" value="1"/>
</dbReference>
<dbReference type="InterPro" id="IPR045851">
    <property type="entry name" value="AMP-bd_C_sf"/>
</dbReference>
<proteinExistence type="predicted"/>
<dbReference type="InterPro" id="IPR000873">
    <property type="entry name" value="AMP-dep_synth/lig_dom"/>
</dbReference>
<dbReference type="AlphaFoldDB" id="A0A1M7D0N7"/>
<dbReference type="Pfam" id="PF00501">
    <property type="entry name" value="AMP-binding"/>
    <property type="match status" value="1"/>
</dbReference>
<dbReference type="PANTHER" id="PTHR43767:SF1">
    <property type="entry name" value="NONRIBOSOMAL PEPTIDE SYNTHASE PES1 (EUROFUNG)-RELATED"/>
    <property type="match status" value="1"/>
</dbReference>